<proteinExistence type="predicted"/>
<evidence type="ECO:0000259" key="2">
    <source>
        <dbReference type="Pfam" id="PF14452"/>
    </source>
</evidence>
<keyword evidence="1" id="KW-0175">Coiled coil</keyword>
<accession>A0A964E1K5</accession>
<gene>
    <name evidence="3" type="ORF">ASILVAE211_25015</name>
</gene>
<dbReference type="Pfam" id="PF14452">
    <property type="entry name" value="Multi_ubiq"/>
    <property type="match status" value="1"/>
</dbReference>
<keyword evidence="4" id="KW-1185">Reference proteome</keyword>
<name>A0A964E1K5_9PROT</name>
<feature type="coiled-coil region" evidence="1">
    <location>
        <begin position="4"/>
        <end position="38"/>
    </location>
</feature>
<reference evidence="3" key="1">
    <citation type="journal article" date="2021" name="Microorganisms">
        <title>Acidisoma silvae sp. nov. and Acidisomacellulosilytica sp. nov., Two Acidophilic Bacteria Isolated from Decaying Wood, Hydrolyzing Cellulose and Producing Poly-3-hydroxybutyrate.</title>
        <authorList>
            <person name="Mieszkin S."/>
            <person name="Pouder E."/>
            <person name="Uroz S."/>
            <person name="Simon-Colin C."/>
            <person name="Alain K."/>
        </authorList>
    </citation>
    <scope>NUCLEOTIDE SEQUENCE</scope>
    <source>
        <strain evidence="3">HW T2.11</strain>
    </source>
</reference>
<organism evidence="3 4">
    <name type="scientific">Acidisoma silvae</name>
    <dbReference type="NCBI Taxonomy" id="2802396"/>
    <lineage>
        <taxon>Bacteria</taxon>
        <taxon>Pseudomonadati</taxon>
        <taxon>Pseudomonadota</taxon>
        <taxon>Alphaproteobacteria</taxon>
        <taxon>Acetobacterales</taxon>
        <taxon>Acidocellaceae</taxon>
        <taxon>Acidisoma</taxon>
    </lineage>
</organism>
<dbReference type="InterPro" id="IPR027802">
    <property type="entry name" value="Multi-ubiquitin_dom"/>
</dbReference>
<dbReference type="EMBL" id="JAESVB010000037">
    <property type="protein sequence ID" value="MCB8878461.1"/>
    <property type="molecule type" value="Genomic_DNA"/>
</dbReference>
<evidence type="ECO:0000256" key="1">
    <source>
        <dbReference type="SAM" id="Coils"/>
    </source>
</evidence>
<dbReference type="Proteomes" id="UP000708298">
    <property type="component" value="Unassembled WGS sequence"/>
</dbReference>
<feature type="domain" description="Multi-ubiquitin" evidence="2">
    <location>
        <begin position="50"/>
        <end position="114"/>
    </location>
</feature>
<evidence type="ECO:0000313" key="4">
    <source>
        <dbReference type="Proteomes" id="UP000708298"/>
    </source>
</evidence>
<dbReference type="RefSeq" id="WP_227324105.1">
    <property type="nucleotide sequence ID" value="NZ_JAESVB010000037.1"/>
</dbReference>
<sequence length="122" mass="14114">MTDTENERREIAELKHDVAELERDIEELEELIDLEEHIKAGHKPKKAKKYRLRIDKEKVVVEVHEMTGRQILALVNKTPDKYLLSMKVHGAGFKPVAPDHEVVFHSDHVERFQTLALDPSEG</sequence>
<protein>
    <submittedName>
        <fullName evidence="3">Multiubiquitin domain-containing protein</fullName>
    </submittedName>
</protein>
<reference evidence="3" key="2">
    <citation type="submission" date="2021-01" db="EMBL/GenBank/DDBJ databases">
        <authorList>
            <person name="Mieszkin S."/>
            <person name="Pouder E."/>
            <person name="Alain K."/>
        </authorList>
    </citation>
    <scope>NUCLEOTIDE SEQUENCE</scope>
    <source>
        <strain evidence="3">HW T2.11</strain>
    </source>
</reference>
<dbReference type="AlphaFoldDB" id="A0A964E1K5"/>
<comment type="caution">
    <text evidence="3">The sequence shown here is derived from an EMBL/GenBank/DDBJ whole genome shotgun (WGS) entry which is preliminary data.</text>
</comment>
<evidence type="ECO:0000313" key="3">
    <source>
        <dbReference type="EMBL" id="MCB8878461.1"/>
    </source>
</evidence>